<sequence>MGDEKIVMTPTKRGKSTAIRLEKIKKSNIDLNQVHHSGGGAHSRLVVNKMAKIEDGGEECAELSMEFRCFLVNKKTSEHICEKRVLYFWFRENSDHEQKICGARDFFLELINPDDFPGDYPHFIKKAMKLLEKSDQYYAVLRVEVEMTPVSPEISAQTPFEEDNRPRDVIVQEQLLSEIERHFPNCVDINKLLEVTNEDHDMVISQLQQLIDKKLIKRLDDEGNKYIRNLLYDKSVREMKQMPVQQGIKKPSIAIITSSFFEKMAIDSMMSDKTTFVKFKQEGDGNVYTIGSIGKHRVVSTKLPIVGRDRSALISSGNSTTRLLGTFSDVEHVILLGICGGVPDYVDYRKHVRLGDIIVSVPNSKGISYIFADKVERSADNIMKFSLKSWNAKDLVVSELSESLQTVLNDLKSNTLEDYMGEAAEELGTLQNAHSFSRPQDSSDILYMRPDKDKLIRIEHPKIPEDANIKQKTPIVRLGCLASGRPFEESILRSDFAIRHQVIGFDPPLFDQVMESVVGNCKDSFIFIRGVSDYEDGANQKSVWKHYAALSAAAFARILIENLSNL</sequence>
<dbReference type="Proteomes" id="UP000549394">
    <property type="component" value="Unassembled WGS sequence"/>
</dbReference>
<protein>
    <submittedName>
        <fullName evidence="1">DgyrCDS738</fullName>
    </submittedName>
</protein>
<name>A0A7I8V5A7_9ANNE</name>
<dbReference type="Gene3D" id="3.40.50.1580">
    <property type="entry name" value="Nucleoside phosphorylase domain"/>
    <property type="match status" value="1"/>
</dbReference>
<evidence type="ECO:0000313" key="2">
    <source>
        <dbReference type="Proteomes" id="UP000549394"/>
    </source>
</evidence>
<comment type="caution">
    <text evidence="1">The sequence shown here is derived from an EMBL/GenBank/DDBJ whole genome shotgun (WGS) entry which is preliminary data.</text>
</comment>
<dbReference type="PANTHER" id="PTHR47705:SF1">
    <property type="entry name" value="PNP_UDP_1 DOMAIN-CONTAINING PROTEIN"/>
    <property type="match status" value="1"/>
</dbReference>
<gene>
    <name evidence="1" type="ORF">DGYR_LOCUS725</name>
</gene>
<dbReference type="SUPFAM" id="SSF53167">
    <property type="entry name" value="Purine and uridine phosphorylases"/>
    <property type="match status" value="1"/>
</dbReference>
<dbReference type="AlphaFoldDB" id="A0A7I8V5A7"/>
<dbReference type="PANTHER" id="PTHR47705">
    <property type="entry name" value="AGAP000321-PA"/>
    <property type="match status" value="1"/>
</dbReference>
<organism evidence="1 2">
    <name type="scientific">Dimorphilus gyrociliatus</name>
    <dbReference type="NCBI Taxonomy" id="2664684"/>
    <lineage>
        <taxon>Eukaryota</taxon>
        <taxon>Metazoa</taxon>
        <taxon>Spiralia</taxon>
        <taxon>Lophotrochozoa</taxon>
        <taxon>Annelida</taxon>
        <taxon>Polychaeta</taxon>
        <taxon>Polychaeta incertae sedis</taxon>
        <taxon>Dinophilidae</taxon>
        <taxon>Dimorphilus</taxon>
    </lineage>
</organism>
<dbReference type="GO" id="GO:0003824">
    <property type="term" value="F:catalytic activity"/>
    <property type="evidence" value="ECO:0007669"/>
    <property type="project" value="InterPro"/>
</dbReference>
<reference evidence="1 2" key="1">
    <citation type="submission" date="2020-08" db="EMBL/GenBank/DDBJ databases">
        <authorList>
            <person name="Hejnol A."/>
        </authorList>
    </citation>
    <scope>NUCLEOTIDE SEQUENCE [LARGE SCALE GENOMIC DNA]</scope>
</reference>
<dbReference type="GO" id="GO:0009116">
    <property type="term" value="P:nucleoside metabolic process"/>
    <property type="evidence" value="ECO:0007669"/>
    <property type="project" value="InterPro"/>
</dbReference>
<dbReference type="OrthoDB" id="1577640at2759"/>
<accession>A0A7I8V5A7</accession>
<dbReference type="EMBL" id="CAJFCJ010000001">
    <property type="protein sequence ID" value="CAD5111430.1"/>
    <property type="molecule type" value="Genomic_DNA"/>
</dbReference>
<proteinExistence type="predicted"/>
<evidence type="ECO:0000313" key="1">
    <source>
        <dbReference type="EMBL" id="CAD5111430.1"/>
    </source>
</evidence>
<keyword evidence="2" id="KW-1185">Reference proteome</keyword>
<dbReference type="InterPro" id="IPR035994">
    <property type="entry name" value="Nucleoside_phosphorylase_sf"/>
</dbReference>